<accession>A0A0L0BRF7</accession>
<dbReference type="Proteomes" id="UP000037069">
    <property type="component" value="Unassembled WGS sequence"/>
</dbReference>
<feature type="compositionally biased region" description="Polar residues" evidence="1">
    <location>
        <begin position="47"/>
        <end position="65"/>
    </location>
</feature>
<sequence length="173" mass="19388">MFASNLLGRLTKFYTYPCSKITFLLPFNCKSSICNYTTKKAVTTSRKSPLGTKTISPKPQQSYSKNSDEFKAKRKPSIPRNFATEFATPNTKVNTSYGSTTKKMPQTISTFEGLREFFSHPLTWDRNNGYLNILLGLAIFGYSFCTSSSGESGTVYGDKGKKWLSSIHHKNSL</sequence>
<evidence type="ECO:0000313" key="2">
    <source>
        <dbReference type="EMBL" id="KNC21804.1"/>
    </source>
</evidence>
<dbReference type="EMBL" id="JRES01001578">
    <property type="protein sequence ID" value="KNC21804.1"/>
    <property type="molecule type" value="Genomic_DNA"/>
</dbReference>
<dbReference type="OrthoDB" id="7831973at2759"/>
<name>A0A0L0BRF7_LUCCU</name>
<organism evidence="2 3">
    <name type="scientific">Lucilia cuprina</name>
    <name type="common">Green bottle fly</name>
    <name type="synonym">Australian sheep blowfly</name>
    <dbReference type="NCBI Taxonomy" id="7375"/>
    <lineage>
        <taxon>Eukaryota</taxon>
        <taxon>Metazoa</taxon>
        <taxon>Ecdysozoa</taxon>
        <taxon>Arthropoda</taxon>
        <taxon>Hexapoda</taxon>
        <taxon>Insecta</taxon>
        <taxon>Pterygota</taxon>
        <taxon>Neoptera</taxon>
        <taxon>Endopterygota</taxon>
        <taxon>Diptera</taxon>
        <taxon>Brachycera</taxon>
        <taxon>Muscomorpha</taxon>
        <taxon>Oestroidea</taxon>
        <taxon>Calliphoridae</taxon>
        <taxon>Luciliinae</taxon>
        <taxon>Lucilia</taxon>
    </lineage>
</organism>
<reference evidence="2 3" key="1">
    <citation type="journal article" date="2015" name="Nat. Commun.">
        <title>Lucilia cuprina genome unlocks parasitic fly biology to underpin future interventions.</title>
        <authorList>
            <person name="Anstead C.A."/>
            <person name="Korhonen P.K."/>
            <person name="Young N.D."/>
            <person name="Hall R.S."/>
            <person name="Jex A.R."/>
            <person name="Murali S.C."/>
            <person name="Hughes D.S."/>
            <person name="Lee S.F."/>
            <person name="Perry T."/>
            <person name="Stroehlein A.J."/>
            <person name="Ansell B.R."/>
            <person name="Breugelmans B."/>
            <person name="Hofmann A."/>
            <person name="Qu J."/>
            <person name="Dugan S."/>
            <person name="Lee S.L."/>
            <person name="Chao H."/>
            <person name="Dinh H."/>
            <person name="Han Y."/>
            <person name="Doddapaneni H.V."/>
            <person name="Worley K.C."/>
            <person name="Muzny D.M."/>
            <person name="Ioannidis P."/>
            <person name="Waterhouse R.M."/>
            <person name="Zdobnov E.M."/>
            <person name="James P.J."/>
            <person name="Bagnall N.H."/>
            <person name="Kotze A.C."/>
            <person name="Gibbs R.A."/>
            <person name="Richards S."/>
            <person name="Batterham P."/>
            <person name="Gasser R.B."/>
        </authorList>
    </citation>
    <scope>NUCLEOTIDE SEQUENCE [LARGE SCALE GENOMIC DNA]</scope>
    <source>
        <strain evidence="2 3">LS</strain>
        <tissue evidence="2">Full body</tissue>
    </source>
</reference>
<proteinExistence type="predicted"/>
<protein>
    <submittedName>
        <fullName evidence="2">Uncharacterized protein</fullName>
    </submittedName>
</protein>
<gene>
    <name evidence="2" type="ORF">FF38_03219</name>
</gene>
<evidence type="ECO:0000256" key="1">
    <source>
        <dbReference type="SAM" id="MobiDB-lite"/>
    </source>
</evidence>
<dbReference type="AlphaFoldDB" id="A0A0L0BRF7"/>
<feature type="region of interest" description="Disordered" evidence="1">
    <location>
        <begin position="47"/>
        <end position="76"/>
    </location>
</feature>
<keyword evidence="3" id="KW-1185">Reference proteome</keyword>
<evidence type="ECO:0000313" key="3">
    <source>
        <dbReference type="Proteomes" id="UP000037069"/>
    </source>
</evidence>
<comment type="caution">
    <text evidence="2">The sequence shown here is derived from an EMBL/GenBank/DDBJ whole genome shotgun (WGS) entry which is preliminary data.</text>
</comment>